<keyword evidence="2" id="KW-0645">Protease</keyword>
<keyword evidence="9" id="KW-1185">Reference proteome</keyword>
<dbReference type="Gene3D" id="3.30.830.10">
    <property type="entry name" value="Metalloenzyme, LuxS/M16 peptidase-like"/>
    <property type="match status" value="2"/>
</dbReference>
<dbReference type="AlphaFoldDB" id="A0A1T5B7L6"/>
<dbReference type="SUPFAM" id="SSF63411">
    <property type="entry name" value="LuxS/MPP-like metallohydrolase"/>
    <property type="match status" value="2"/>
</dbReference>
<dbReference type="PANTHER" id="PTHR43690:SF17">
    <property type="entry name" value="PROTEIN YHJJ"/>
    <property type="match status" value="1"/>
</dbReference>
<name>A0A1T5B7L6_9SPHI</name>
<dbReference type="STRING" id="572036.SAMN05661099_1381"/>
<proteinExistence type="inferred from homology"/>
<dbReference type="InterPro" id="IPR050626">
    <property type="entry name" value="Peptidase_M16"/>
</dbReference>
<dbReference type="RefSeq" id="WP_079701864.1">
    <property type="nucleotide sequence ID" value="NZ_FUYR01000001.1"/>
</dbReference>
<gene>
    <name evidence="8" type="ORF">SAMN05661099_1381</name>
</gene>
<organism evidence="8 9">
    <name type="scientific">Daejeonella lutea</name>
    <dbReference type="NCBI Taxonomy" id="572036"/>
    <lineage>
        <taxon>Bacteria</taxon>
        <taxon>Pseudomonadati</taxon>
        <taxon>Bacteroidota</taxon>
        <taxon>Sphingobacteriia</taxon>
        <taxon>Sphingobacteriales</taxon>
        <taxon>Sphingobacteriaceae</taxon>
        <taxon>Daejeonella</taxon>
    </lineage>
</organism>
<evidence type="ECO:0000256" key="2">
    <source>
        <dbReference type="ARBA" id="ARBA00022670"/>
    </source>
</evidence>
<dbReference type="OrthoDB" id="9811314at2"/>
<reference evidence="9" key="1">
    <citation type="submission" date="2017-02" db="EMBL/GenBank/DDBJ databases">
        <authorList>
            <person name="Varghese N."/>
            <person name="Submissions S."/>
        </authorList>
    </citation>
    <scope>NUCLEOTIDE SEQUENCE [LARGE SCALE GENOMIC DNA]</scope>
    <source>
        <strain evidence="9">DSM 22385</strain>
    </source>
</reference>
<keyword evidence="5" id="KW-0482">Metalloprotease</keyword>
<evidence type="ECO:0000256" key="3">
    <source>
        <dbReference type="ARBA" id="ARBA00022801"/>
    </source>
</evidence>
<dbReference type="InterPro" id="IPR007863">
    <property type="entry name" value="Peptidase_M16_C"/>
</dbReference>
<dbReference type="Proteomes" id="UP000189981">
    <property type="component" value="Unassembled WGS sequence"/>
</dbReference>
<evidence type="ECO:0000256" key="5">
    <source>
        <dbReference type="ARBA" id="ARBA00023049"/>
    </source>
</evidence>
<evidence type="ECO:0000259" key="6">
    <source>
        <dbReference type="Pfam" id="PF00675"/>
    </source>
</evidence>
<dbReference type="PANTHER" id="PTHR43690">
    <property type="entry name" value="NARDILYSIN"/>
    <property type="match status" value="1"/>
</dbReference>
<dbReference type="GO" id="GO:0006508">
    <property type="term" value="P:proteolysis"/>
    <property type="evidence" value="ECO:0007669"/>
    <property type="project" value="UniProtKB-KW"/>
</dbReference>
<dbReference type="InterPro" id="IPR011765">
    <property type="entry name" value="Pept_M16_N"/>
</dbReference>
<protein>
    <submittedName>
        <fullName evidence="8">Predicted Zn-dependent peptidase</fullName>
    </submittedName>
</protein>
<dbReference type="GO" id="GO:0008237">
    <property type="term" value="F:metallopeptidase activity"/>
    <property type="evidence" value="ECO:0007669"/>
    <property type="project" value="UniProtKB-KW"/>
</dbReference>
<sequence length="411" mass="46426">MVSFERFTLDNGLRVLVHEDPTTPMAVLNILYDVGARDENPDQTGFAHLFEHLMFGGSINIPSYDEPLQRVGGENNAFTSNDITNYYITLPAVNLETAFWLESDRMLSLAFSEKSLEVQRNVVSEEFKQRYLNQPYGDVWLKLRPLAYKDHPYKWATIGKSLKHIEDATIDDVKAFFKKHYNPANAIMVVGGDVQLEEVKRLSEKWFGNIPAIGKSQRNLPAELPQTEARIETVKANVPLDAIYKVFHMPARTDAGYYSADLISDILSRGNSSRLFRNLLKDQKLFSDINAYLTGSLDAGLFVVEGKPLPGISMETAEAAIWAELDRVKSELVSEQELTKVKNKMESTMVFSEMSLLDKAMNLAYFELLGDADQLNSETGKYLAVSAEEIQKQAQSIFRKENSSTLYYLAN</sequence>
<feature type="domain" description="Peptidase M16 C-terminal" evidence="7">
    <location>
        <begin position="168"/>
        <end position="345"/>
    </location>
</feature>
<dbReference type="EMBL" id="FUYR01000001">
    <property type="protein sequence ID" value="SKB43049.1"/>
    <property type="molecule type" value="Genomic_DNA"/>
</dbReference>
<keyword evidence="3" id="KW-0378">Hydrolase</keyword>
<evidence type="ECO:0000313" key="9">
    <source>
        <dbReference type="Proteomes" id="UP000189981"/>
    </source>
</evidence>
<evidence type="ECO:0000256" key="4">
    <source>
        <dbReference type="ARBA" id="ARBA00022833"/>
    </source>
</evidence>
<dbReference type="Pfam" id="PF05193">
    <property type="entry name" value="Peptidase_M16_C"/>
    <property type="match status" value="1"/>
</dbReference>
<comment type="similarity">
    <text evidence="1">Belongs to the peptidase M16 family.</text>
</comment>
<accession>A0A1T5B7L6</accession>
<keyword evidence="4" id="KW-0862">Zinc</keyword>
<evidence type="ECO:0000259" key="7">
    <source>
        <dbReference type="Pfam" id="PF05193"/>
    </source>
</evidence>
<evidence type="ECO:0000313" key="8">
    <source>
        <dbReference type="EMBL" id="SKB43049.1"/>
    </source>
</evidence>
<feature type="domain" description="Peptidase M16 N-terminal" evidence="6">
    <location>
        <begin position="14"/>
        <end position="129"/>
    </location>
</feature>
<dbReference type="Pfam" id="PF00675">
    <property type="entry name" value="Peptidase_M16"/>
    <property type="match status" value="1"/>
</dbReference>
<dbReference type="InterPro" id="IPR011249">
    <property type="entry name" value="Metalloenz_LuxS/M16"/>
</dbReference>
<dbReference type="GO" id="GO:0046872">
    <property type="term" value="F:metal ion binding"/>
    <property type="evidence" value="ECO:0007669"/>
    <property type="project" value="InterPro"/>
</dbReference>
<evidence type="ECO:0000256" key="1">
    <source>
        <dbReference type="ARBA" id="ARBA00007261"/>
    </source>
</evidence>